<protein>
    <submittedName>
        <fullName evidence="1">Uncharacterized protein</fullName>
    </submittedName>
</protein>
<reference evidence="1" key="1">
    <citation type="submission" date="2019-04" db="EMBL/GenBank/DDBJ databases">
        <title>Evolution of Biomass-Degrading Anaerobic Consortia Revealed by Metagenomics.</title>
        <authorList>
            <person name="Peng X."/>
        </authorList>
    </citation>
    <scope>NUCLEOTIDE SEQUENCE</scope>
    <source>
        <strain evidence="1">SIG14</strain>
    </source>
</reference>
<comment type="caution">
    <text evidence="1">The sequence shown here is derived from an EMBL/GenBank/DDBJ whole genome shotgun (WGS) entry which is preliminary data.</text>
</comment>
<dbReference type="AlphaFoldDB" id="A0A8T3VVW0"/>
<evidence type="ECO:0000313" key="2">
    <source>
        <dbReference type="Proteomes" id="UP000732619"/>
    </source>
</evidence>
<accession>A0A8T3VVW0</accession>
<proteinExistence type="predicted"/>
<dbReference type="EMBL" id="SUTG01000088">
    <property type="protein sequence ID" value="MBE6513391.1"/>
    <property type="molecule type" value="Genomic_DNA"/>
</dbReference>
<name>A0A8T3VVW0_METOL</name>
<dbReference type="Proteomes" id="UP000732619">
    <property type="component" value="Unassembled WGS sequence"/>
</dbReference>
<sequence>MLEPIDSVRKQVSYDECIDITKNDLGDNVEFRTGLNPCNAFIMVLKELGYTYDEIYHDEIYTVQKEFRIKVPLCNGIHETIKQDIVLTKGVGLMVDYGLFPVEEIKPLRKNSKLRKQYPHMKYTYELKYVNPLKYKNVLQRLGFDVDNSIYWKHLKENMKEIDESETRKE</sequence>
<evidence type="ECO:0000313" key="1">
    <source>
        <dbReference type="EMBL" id="MBE6513391.1"/>
    </source>
</evidence>
<gene>
    <name evidence="1" type="ORF">E7Z75_09695</name>
</gene>
<organism evidence="1 2">
    <name type="scientific">Methanobrevibacter olleyae</name>
    <dbReference type="NCBI Taxonomy" id="294671"/>
    <lineage>
        <taxon>Archaea</taxon>
        <taxon>Methanobacteriati</taxon>
        <taxon>Methanobacteriota</taxon>
        <taxon>Methanomada group</taxon>
        <taxon>Methanobacteria</taxon>
        <taxon>Methanobacteriales</taxon>
        <taxon>Methanobacteriaceae</taxon>
        <taxon>Methanobrevibacter</taxon>
    </lineage>
</organism>